<dbReference type="AlphaFoldDB" id="A0A1Y1MXY1"/>
<reference evidence="1" key="1">
    <citation type="journal article" date="2016" name="Sci. Rep.">
        <title>Molecular characterization of firefly nuptial gifts: a multi-omics approach sheds light on postcopulatory sexual selection.</title>
        <authorList>
            <person name="Al-Wathiqui N."/>
            <person name="Fallon T.R."/>
            <person name="South A."/>
            <person name="Weng J.K."/>
            <person name="Lewis S.M."/>
        </authorList>
    </citation>
    <scope>NUCLEOTIDE SEQUENCE</scope>
</reference>
<evidence type="ECO:0000313" key="1">
    <source>
        <dbReference type="EMBL" id="JAV90489.1"/>
    </source>
</evidence>
<proteinExistence type="predicted"/>
<organism evidence="1">
    <name type="scientific">Photinus pyralis</name>
    <name type="common">Common eastern firefly</name>
    <name type="synonym">Lampyris pyralis</name>
    <dbReference type="NCBI Taxonomy" id="7054"/>
    <lineage>
        <taxon>Eukaryota</taxon>
        <taxon>Metazoa</taxon>
        <taxon>Ecdysozoa</taxon>
        <taxon>Arthropoda</taxon>
        <taxon>Hexapoda</taxon>
        <taxon>Insecta</taxon>
        <taxon>Pterygota</taxon>
        <taxon>Neoptera</taxon>
        <taxon>Endopterygota</taxon>
        <taxon>Coleoptera</taxon>
        <taxon>Polyphaga</taxon>
        <taxon>Elateriformia</taxon>
        <taxon>Elateroidea</taxon>
        <taxon>Lampyridae</taxon>
        <taxon>Lampyrinae</taxon>
        <taxon>Photinus</taxon>
    </lineage>
</organism>
<protein>
    <submittedName>
        <fullName evidence="1">Uncharacterized protein</fullName>
    </submittedName>
</protein>
<name>A0A1Y1MXY1_PHOPY</name>
<sequence>MVTRTPATCRILTPTSCYAAVSTTPTVQNAKSAGRVFSRRRGRFPKPTSLSNANRAIASVIALTALTIPKWIVNVYLLTFMEIMMAAVYVRTVAKIRRESIVTNVNQLIIVLMRNSGTRQMSVNPVIVTFSTRLATVRRERVNASAEKSIHHLAVTRADSDTTTIPTANRATATSTALKPRSVKPAMANASASIITVVNTASSALISITTFRIVNLANVTLSARFRPYAIIRMVIAPAKRTMVENNAISAAMDITVTHRAHFVTVTFAAPSQKYAIRFPELACVRKGMRERGVISASRDIMVTLIVNLATVPQ</sequence>
<accession>A0A1Y1MXY1</accession>
<dbReference type="EMBL" id="GEZM01017736">
    <property type="protein sequence ID" value="JAV90489.1"/>
    <property type="molecule type" value="Transcribed_RNA"/>
</dbReference>